<dbReference type="InterPro" id="IPR019587">
    <property type="entry name" value="Polyketide_cyclase/dehydratase"/>
</dbReference>
<name>G5HBR4_9FIRM</name>
<sequence length="136" mass="15842">MTSSNIKAMIQCDSYKVWETVLAVEHYHTWRSDVSRTELIDEKQFIEYSPNGYSTTFTVTVVEQYKRWELDVRNSHTKGHWTLVFASKGSETEIDFTASVTAEKLSIRPIGKSVFEQTYLKKAQTQFITDLKKFLD</sequence>
<protein>
    <recommendedName>
        <fullName evidence="3">Coenzyme Q-binding protein COQ10 START domain-containing protein</fullName>
    </recommendedName>
</protein>
<accession>G5HBR4</accession>
<dbReference type="InterPro" id="IPR023393">
    <property type="entry name" value="START-like_dom_sf"/>
</dbReference>
<proteinExistence type="predicted"/>
<evidence type="ECO:0008006" key="3">
    <source>
        <dbReference type="Google" id="ProtNLM"/>
    </source>
</evidence>
<dbReference type="eggNOG" id="ENOG5032RZW">
    <property type="taxonomic scope" value="Bacteria"/>
</dbReference>
<dbReference type="AlphaFoldDB" id="G5HBR4"/>
<evidence type="ECO:0000313" key="2">
    <source>
        <dbReference type="Proteomes" id="UP000003763"/>
    </source>
</evidence>
<dbReference type="SUPFAM" id="SSF55961">
    <property type="entry name" value="Bet v1-like"/>
    <property type="match status" value="1"/>
</dbReference>
<dbReference type="EMBL" id="ADLJ01000001">
    <property type="protein sequence ID" value="EHF01149.1"/>
    <property type="molecule type" value="Genomic_DNA"/>
</dbReference>
<dbReference type="Gene3D" id="3.30.530.20">
    <property type="match status" value="1"/>
</dbReference>
<comment type="caution">
    <text evidence="1">The sequence shown here is derived from an EMBL/GenBank/DDBJ whole genome shotgun (WGS) entry which is preliminary data.</text>
</comment>
<organism evidence="1 2">
    <name type="scientific">[Clostridium] citroniae WAL-17108</name>
    <dbReference type="NCBI Taxonomy" id="742733"/>
    <lineage>
        <taxon>Bacteria</taxon>
        <taxon>Bacillati</taxon>
        <taxon>Bacillota</taxon>
        <taxon>Clostridia</taxon>
        <taxon>Lachnospirales</taxon>
        <taxon>Lachnospiraceae</taxon>
        <taxon>Enterocloster</taxon>
    </lineage>
</organism>
<dbReference type="HOGENOM" id="CLU_122891_1_0_9"/>
<evidence type="ECO:0000313" key="1">
    <source>
        <dbReference type="EMBL" id="EHF01149.1"/>
    </source>
</evidence>
<gene>
    <name evidence="1" type="ORF">HMPREF9469_00026</name>
</gene>
<reference evidence="1 2" key="1">
    <citation type="submission" date="2011-08" db="EMBL/GenBank/DDBJ databases">
        <title>The Genome Sequence of Clostridium citroniae WAL-17108.</title>
        <authorList>
            <consortium name="The Broad Institute Genome Sequencing Platform"/>
            <person name="Earl A."/>
            <person name="Ward D."/>
            <person name="Feldgarden M."/>
            <person name="Gevers D."/>
            <person name="Finegold S.M."/>
            <person name="Summanen P.H."/>
            <person name="Molitoris D.R."/>
            <person name="Vaisanen M.L."/>
            <person name="Daigneault M."/>
            <person name="Allen-Vercoe E."/>
            <person name="Young S.K."/>
            <person name="Zeng Q."/>
            <person name="Gargeya S."/>
            <person name="Fitzgerald M."/>
            <person name="Haas B."/>
            <person name="Abouelleil A."/>
            <person name="Alvarado L."/>
            <person name="Arachchi H.M."/>
            <person name="Berlin A."/>
            <person name="Brown A."/>
            <person name="Chapman S.B."/>
            <person name="Chen Z."/>
            <person name="Dunbar C."/>
            <person name="Freedman E."/>
            <person name="Gearin G."/>
            <person name="Gellesch M."/>
            <person name="Goldberg J."/>
            <person name="Griggs A."/>
            <person name="Gujja S."/>
            <person name="Heiman D."/>
            <person name="Howarth C."/>
            <person name="Larson L."/>
            <person name="Lui A."/>
            <person name="MacDonald P.J.P."/>
            <person name="Montmayeur A."/>
            <person name="Murphy C."/>
            <person name="Neiman D."/>
            <person name="Pearson M."/>
            <person name="Priest M."/>
            <person name="Roberts A."/>
            <person name="Saif S."/>
            <person name="Shea T."/>
            <person name="Shenoy N."/>
            <person name="Sisk P."/>
            <person name="Stolte C."/>
            <person name="Sykes S."/>
            <person name="Wortman J."/>
            <person name="Nusbaum C."/>
            <person name="Birren B."/>
        </authorList>
    </citation>
    <scope>NUCLEOTIDE SEQUENCE [LARGE SCALE GENOMIC DNA]</scope>
    <source>
        <strain evidence="1 2">WAL-17108</strain>
    </source>
</reference>
<dbReference type="Proteomes" id="UP000003763">
    <property type="component" value="Unassembled WGS sequence"/>
</dbReference>
<dbReference type="Pfam" id="PF10604">
    <property type="entry name" value="Polyketide_cyc2"/>
    <property type="match status" value="1"/>
</dbReference>
<dbReference type="PATRIC" id="fig|742733.3.peg.27"/>
<dbReference type="RefSeq" id="WP_007857866.1">
    <property type="nucleotide sequence ID" value="NZ_JH376420.1"/>
</dbReference>